<evidence type="ECO:0000256" key="8">
    <source>
        <dbReference type="ARBA" id="ARBA00047317"/>
    </source>
</evidence>
<dbReference type="Pfam" id="PF03453">
    <property type="entry name" value="MoeA_N"/>
    <property type="match status" value="1"/>
</dbReference>
<accession>A0A660L9I3</accession>
<evidence type="ECO:0000259" key="10">
    <source>
        <dbReference type="SMART" id="SM00852"/>
    </source>
</evidence>
<proteinExistence type="inferred from homology"/>
<dbReference type="Proteomes" id="UP000267019">
    <property type="component" value="Unassembled WGS sequence"/>
</dbReference>
<evidence type="ECO:0000256" key="6">
    <source>
        <dbReference type="ARBA" id="ARBA00022505"/>
    </source>
</evidence>
<comment type="cofactor">
    <cofactor evidence="9">
        <name>Mg(2+)</name>
        <dbReference type="ChEBI" id="CHEBI:18420"/>
    </cofactor>
</comment>
<dbReference type="Pfam" id="PF00994">
    <property type="entry name" value="MoCF_biosynth"/>
    <property type="match status" value="1"/>
</dbReference>
<dbReference type="Gene3D" id="3.90.105.10">
    <property type="entry name" value="Molybdopterin biosynthesis moea protein, domain 2"/>
    <property type="match status" value="1"/>
</dbReference>
<keyword evidence="9" id="KW-0460">Magnesium</keyword>
<name>A0A660L9I3_9BACL</name>
<dbReference type="EMBL" id="RBIJ01000001">
    <property type="protein sequence ID" value="RKQ88593.1"/>
    <property type="molecule type" value="Genomic_DNA"/>
</dbReference>
<dbReference type="Gene3D" id="3.40.980.10">
    <property type="entry name" value="MoaB/Mog-like domain"/>
    <property type="match status" value="1"/>
</dbReference>
<dbReference type="InterPro" id="IPR038987">
    <property type="entry name" value="MoeA-like"/>
</dbReference>
<dbReference type="NCBIfam" id="TIGR00177">
    <property type="entry name" value="molyb_syn"/>
    <property type="match status" value="1"/>
</dbReference>
<comment type="function">
    <text evidence="1 9">Catalyzes the insertion of molybdate into adenylated molybdopterin with the concomitant release of AMP.</text>
</comment>
<dbReference type="PANTHER" id="PTHR10192:SF5">
    <property type="entry name" value="GEPHYRIN"/>
    <property type="match status" value="1"/>
</dbReference>
<dbReference type="InterPro" id="IPR005111">
    <property type="entry name" value="MoeA_C_domain_IV"/>
</dbReference>
<keyword evidence="12" id="KW-1185">Reference proteome</keyword>
<reference evidence="11 12" key="1">
    <citation type="submission" date="2018-10" db="EMBL/GenBank/DDBJ databases">
        <title>Genomic Encyclopedia of Type Strains, Phase IV (KMG-IV): sequencing the most valuable type-strain genomes for metagenomic binning, comparative biology and taxonomic classification.</title>
        <authorList>
            <person name="Goeker M."/>
        </authorList>
    </citation>
    <scope>NUCLEOTIDE SEQUENCE [LARGE SCALE GENOMIC DNA]</scope>
    <source>
        <strain evidence="11 12">DSM 22653</strain>
    </source>
</reference>
<dbReference type="EC" id="2.10.1.1" evidence="4 9"/>
<dbReference type="Gene3D" id="2.40.340.10">
    <property type="entry name" value="MoeA, C-terminal, domain IV"/>
    <property type="match status" value="1"/>
</dbReference>
<evidence type="ECO:0000256" key="3">
    <source>
        <dbReference type="ARBA" id="ARBA00010763"/>
    </source>
</evidence>
<gene>
    <name evidence="11" type="ORF">C7438_0232</name>
</gene>
<dbReference type="PANTHER" id="PTHR10192">
    <property type="entry name" value="MOLYBDOPTERIN BIOSYNTHESIS PROTEIN"/>
    <property type="match status" value="1"/>
</dbReference>
<dbReference type="NCBIfam" id="NF045515">
    <property type="entry name" value="Glp_gephyrin"/>
    <property type="match status" value="1"/>
</dbReference>
<evidence type="ECO:0000256" key="4">
    <source>
        <dbReference type="ARBA" id="ARBA00013269"/>
    </source>
</evidence>
<evidence type="ECO:0000313" key="11">
    <source>
        <dbReference type="EMBL" id="RKQ88593.1"/>
    </source>
</evidence>
<dbReference type="OrthoDB" id="9804758at2"/>
<comment type="pathway">
    <text evidence="2 9">Cofactor biosynthesis; molybdopterin biosynthesis.</text>
</comment>
<comment type="catalytic activity">
    <reaction evidence="8">
        <text>adenylyl-molybdopterin + molybdate = Mo-molybdopterin + AMP + H(+)</text>
        <dbReference type="Rhea" id="RHEA:35047"/>
        <dbReference type="ChEBI" id="CHEBI:15378"/>
        <dbReference type="ChEBI" id="CHEBI:36264"/>
        <dbReference type="ChEBI" id="CHEBI:62727"/>
        <dbReference type="ChEBI" id="CHEBI:71302"/>
        <dbReference type="ChEBI" id="CHEBI:456215"/>
        <dbReference type="EC" id="2.10.1.1"/>
    </reaction>
</comment>
<dbReference type="GO" id="GO:0005829">
    <property type="term" value="C:cytosol"/>
    <property type="evidence" value="ECO:0007669"/>
    <property type="project" value="TreeGrafter"/>
</dbReference>
<sequence length="437" mass="47253">MRVVELFRVLSVADVRKLLDSLPVPSRRVEEVPLLRAAGRVLARGVRAPEDVPAFSRSTVDGYAVIARETFGAGESTPTLLDVVGEVRMGETPGRRLSEGEAMYVPTGGMLPEGADAVVAVEHVEVMGTLLNVYRAVSPGQNVIFRGEDALAGEEVLGPGMRLRPYEIAYLAGLGVREVPVYAPPIATVLSTGDELVPHETRDLRLGQVRDTNAPAICLLAEEFGARVRCGGIVRDDEDAFARAIGAALEDSDLVILSGGSSVGVRDLTLRVLEERFRAEVFFHGISLHPGKPTLLARVGERFVLGLPGNPTSATVVFFLFGRHLLARLAGEAVFAPIALEAKLRRPLASVAGRTDYYRVRLVREADGWWAEPVLGKSGLLFTLLGSDGLAEVPEEKEGYLAGESVRVYLLDTRQVAVPPPRKPREGLAARWTEKEE</sequence>
<evidence type="ECO:0000256" key="5">
    <source>
        <dbReference type="ARBA" id="ARBA00021108"/>
    </source>
</evidence>
<dbReference type="InterPro" id="IPR036425">
    <property type="entry name" value="MoaB/Mog-like_dom_sf"/>
</dbReference>
<keyword evidence="7 9" id="KW-0501">Molybdenum cofactor biosynthesis</keyword>
<dbReference type="Pfam" id="PF03454">
    <property type="entry name" value="MoeA_C"/>
    <property type="match status" value="1"/>
</dbReference>
<evidence type="ECO:0000313" key="12">
    <source>
        <dbReference type="Proteomes" id="UP000267019"/>
    </source>
</evidence>
<keyword evidence="9" id="KW-0479">Metal-binding</keyword>
<evidence type="ECO:0000256" key="9">
    <source>
        <dbReference type="RuleBase" id="RU365090"/>
    </source>
</evidence>
<evidence type="ECO:0000256" key="2">
    <source>
        <dbReference type="ARBA" id="ARBA00005046"/>
    </source>
</evidence>
<evidence type="ECO:0000256" key="1">
    <source>
        <dbReference type="ARBA" id="ARBA00002901"/>
    </source>
</evidence>
<dbReference type="SUPFAM" id="SSF63882">
    <property type="entry name" value="MoeA N-terminal region -like"/>
    <property type="match status" value="1"/>
</dbReference>
<keyword evidence="9" id="KW-0808">Transferase</keyword>
<dbReference type="GO" id="GO:0061599">
    <property type="term" value="F:molybdopterin molybdotransferase activity"/>
    <property type="evidence" value="ECO:0007669"/>
    <property type="project" value="UniProtKB-UniRule"/>
</dbReference>
<feature type="domain" description="MoaB/Mog" evidence="10">
    <location>
        <begin position="188"/>
        <end position="328"/>
    </location>
</feature>
<comment type="similarity">
    <text evidence="3 9">Belongs to the MoeA family.</text>
</comment>
<dbReference type="InterPro" id="IPR001453">
    <property type="entry name" value="MoaB/Mog_dom"/>
</dbReference>
<dbReference type="GO" id="GO:0006777">
    <property type="term" value="P:Mo-molybdopterin cofactor biosynthetic process"/>
    <property type="evidence" value="ECO:0007669"/>
    <property type="project" value="UniProtKB-UniRule"/>
</dbReference>
<dbReference type="SUPFAM" id="SSF53218">
    <property type="entry name" value="Molybdenum cofactor biosynthesis proteins"/>
    <property type="match status" value="1"/>
</dbReference>
<dbReference type="Gene3D" id="2.170.190.11">
    <property type="entry name" value="Molybdopterin biosynthesis moea protein, domain 3"/>
    <property type="match status" value="1"/>
</dbReference>
<keyword evidence="6 9" id="KW-0500">Molybdenum</keyword>
<dbReference type="GO" id="GO:0046872">
    <property type="term" value="F:metal ion binding"/>
    <property type="evidence" value="ECO:0007669"/>
    <property type="project" value="UniProtKB-UniRule"/>
</dbReference>
<dbReference type="InterPro" id="IPR036688">
    <property type="entry name" value="MoeA_C_domain_IV_sf"/>
</dbReference>
<dbReference type="SUPFAM" id="SSF63867">
    <property type="entry name" value="MoeA C-terminal domain-like"/>
    <property type="match status" value="1"/>
</dbReference>
<dbReference type="InterPro" id="IPR036135">
    <property type="entry name" value="MoeA_linker/N_sf"/>
</dbReference>
<organism evidence="11 12">
    <name type="scientific">Brockia lithotrophica</name>
    <dbReference type="NCBI Taxonomy" id="933949"/>
    <lineage>
        <taxon>Bacteria</taxon>
        <taxon>Bacillati</taxon>
        <taxon>Bacillota</taxon>
        <taxon>Bacilli</taxon>
        <taxon>Bacillales</taxon>
        <taxon>Bacillales Family X. Incertae Sedis</taxon>
        <taxon>Brockia</taxon>
    </lineage>
</organism>
<comment type="caution">
    <text evidence="11">The sequence shown here is derived from an EMBL/GenBank/DDBJ whole genome shotgun (WGS) entry which is preliminary data.</text>
</comment>
<dbReference type="InterPro" id="IPR005110">
    <property type="entry name" value="MoeA_linker/N"/>
</dbReference>
<protein>
    <recommendedName>
        <fullName evidence="5 9">Molybdopterin molybdenumtransferase</fullName>
        <ecNumber evidence="4 9">2.10.1.1</ecNumber>
    </recommendedName>
</protein>
<evidence type="ECO:0000256" key="7">
    <source>
        <dbReference type="ARBA" id="ARBA00023150"/>
    </source>
</evidence>
<dbReference type="CDD" id="cd00887">
    <property type="entry name" value="MoeA"/>
    <property type="match status" value="1"/>
</dbReference>
<dbReference type="SMART" id="SM00852">
    <property type="entry name" value="MoCF_biosynth"/>
    <property type="match status" value="1"/>
</dbReference>
<dbReference type="UniPathway" id="UPA00344"/>
<dbReference type="AlphaFoldDB" id="A0A660L9I3"/>